<dbReference type="GeneID" id="24165176"/>
<organism evidence="1 2">
    <name type="scientific">Coccidioides immitis (strain RS)</name>
    <name type="common">Valley fever fungus</name>
    <dbReference type="NCBI Taxonomy" id="246410"/>
    <lineage>
        <taxon>Eukaryota</taxon>
        <taxon>Fungi</taxon>
        <taxon>Dikarya</taxon>
        <taxon>Ascomycota</taxon>
        <taxon>Pezizomycotina</taxon>
        <taxon>Eurotiomycetes</taxon>
        <taxon>Eurotiomycetidae</taxon>
        <taxon>Onygenales</taxon>
        <taxon>Onygenaceae</taxon>
        <taxon>Coccidioides</taxon>
    </lineage>
</organism>
<evidence type="ECO:0000313" key="2">
    <source>
        <dbReference type="Proteomes" id="UP000001261"/>
    </source>
</evidence>
<keyword evidence="2" id="KW-1185">Reference proteome</keyword>
<dbReference type="InParanoid" id="A0A0D8JVB1"/>
<dbReference type="RefSeq" id="XP_004444671.1">
    <property type="nucleotide sequence ID" value="XM_004444614.1"/>
</dbReference>
<gene>
    <name evidence="1" type="ORF">CIMG_13549</name>
</gene>
<dbReference type="KEGG" id="cim:CIMG_13549"/>
<reference evidence="2" key="1">
    <citation type="journal article" date="2009" name="Genome Res.">
        <title>Comparative genomic analyses of the human fungal pathogens Coccidioides and their relatives.</title>
        <authorList>
            <person name="Sharpton T.J."/>
            <person name="Stajich J.E."/>
            <person name="Rounsley S.D."/>
            <person name="Gardner M.J."/>
            <person name="Wortman J.R."/>
            <person name="Jordar V.S."/>
            <person name="Maiti R."/>
            <person name="Kodira C.D."/>
            <person name="Neafsey D.E."/>
            <person name="Zeng Q."/>
            <person name="Hung C.-Y."/>
            <person name="McMahan C."/>
            <person name="Muszewska A."/>
            <person name="Grynberg M."/>
            <person name="Mandel M.A."/>
            <person name="Kellner E.M."/>
            <person name="Barker B.M."/>
            <person name="Galgiani J.N."/>
            <person name="Orbach M.J."/>
            <person name="Kirkland T.N."/>
            <person name="Cole G.T."/>
            <person name="Henn M.R."/>
            <person name="Birren B.W."/>
            <person name="Taylor J.W."/>
        </authorList>
    </citation>
    <scope>NUCLEOTIDE SEQUENCE [LARGE SCALE GENOMIC DNA]</scope>
    <source>
        <strain evidence="2">RS</strain>
    </source>
</reference>
<dbReference type="AlphaFoldDB" id="A0A0D8JVB1"/>
<proteinExistence type="predicted"/>
<name>A0A0D8JVB1_COCIM</name>
<sequence length="106" mass="12282">MSTRYRVHFIPISRSRLRPQNGTGFSYRNLLLAHLFRNSEVYHKAYPALHNFFLVVVQLVHPTSLERAARRRDVCCGEFQTPPHYGLQLPCYAVLPAGFSEIPRVK</sequence>
<protein>
    <submittedName>
        <fullName evidence="1">Uncharacterized protein</fullName>
    </submittedName>
</protein>
<dbReference type="VEuPathDB" id="FungiDB:CIMG_13549"/>
<accession>A0A0D8JVB1</accession>
<dbReference type="Proteomes" id="UP000001261">
    <property type="component" value="Unassembled WGS sequence"/>
</dbReference>
<evidence type="ECO:0000313" key="1">
    <source>
        <dbReference type="EMBL" id="KJF61260.1"/>
    </source>
</evidence>
<reference evidence="2" key="2">
    <citation type="journal article" date="2010" name="Genome Res.">
        <title>Population genomic sequencing of Coccidioides fungi reveals recent hybridization and transposon control.</title>
        <authorList>
            <person name="Neafsey D.E."/>
            <person name="Barker B.M."/>
            <person name="Sharpton T.J."/>
            <person name="Stajich J.E."/>
            <person name="Park D.J."/>
            <person name="Whiston E."/>
            <person name="Hung C.-Y."/>
            <person name="McMahan C."/>
            <person name="White J."/>
            <person name="Sykes S."/>
            <person name="Heiman D."/>
            <person name="Young S."/>
            <person name="Zeng Q."/>
            <person name="Abouelleil A."/>
            <person name="Aftuck L."/>
            <person name="Bessette D."/>
            <person name="Brown A."/>
            <person name="FitzGerald M."/>
            <person name="Lui A."/>
            <person name="Macdonald J.P."/>
            <person name="Priest M."/>
            <person name="Orbach M.J."/>
            <person name="Galgiani J.N."/>
            <person name="Kirkland T.N."/>
            <person name="Cole G.T."/>
            <person name="Birren B.W."/>
            <person name="Henn M.R."/>
            <person name="Taylor J.W."/>
            <person name="Rounsley S.D."/>
        </authorList>
    </citation>
    <scope>GENOME REANNOTATION</scope>
    <source>
        <strain evidence="2">RS</strain>
    </source>
</reference>
<dbReference type="EMBL" id="GG704915">
    <property type="protein sequence ID" value="KJF61260.1"/>
    <property type="molecule type" value="Genomic_DNA"/>
</dbReference>